<evidence type="ECO:0000256" key="2">
    <source>
        <dbReference type="ARBA" id="ARBA00022692"/>
    </source>
</evidence>
<feature type="transmembrane region" description="Helical" evidence="5">
    <location>
        <begin position="170"/>
        <end position="189"/>
    </location>
</feature>
<feature type="transmembrane region" description="Helical" evidence="5">
    <location>
        <begin position="350"/>
        <end position="373"/>
    </location>
</feature>
<feature type="transmembrane region" description="Helical" evidence="5">
    <location>
        <begin position="385"/>
        <end position="413"/>
    </location>
</feature>
<dbReference type="Proteomes" id="UP000230935">
    <property type="component" value="Unassembled WGS sequence"/>
</dbReference>
<evidence type="ECO:0000259" key="6">
    <source>
        <dbReference type="Pfam" id="PF04932"/>
    </source>
</evidence>
<protein>
    <recommendedName>
        <fullName evidence="6">O-antigen ligase-related domain-containing protein</fullName>
    </recommendedName>
</protein>
<evidence type="ECO:0000256" key="3">
    <source>
        <dbReference type="ARBA" id="ARBA00022989"/>
    </source>
</evidence>
<name>A0A2H0W0B8_9BACT</name>
<keyword evidence="4 5" id="KW-0472">Membrane</keyword>
<accession>A0A2H0W0B8</accession>
<dbReference type="InterPro" id="IPR011990">
    <property type="entry name" value="TPR-like_helical_dom_sf"/>
</dbReference>
<keyword evidence="3 5" id="KW-1133">Transmembrane helix</keyword>
<organism evidence="7 8">
    <name type="scientific">Candidatus Buchananbacteria bacterium CG10_big_fil_rev_8_21_14_0_10_42_9</name>
    <dbReference type="NCBI Taxonomy" id="1974526"/>
    <lineage>
        <taxon>Bacteria</taxon>
        <taxon>Candidatus Buchananiibacteriota</taxon>
    </lineage>
</organism>
<feature type="transmembrane region" description="Helical" evidence="5">
    <location>
        <begin position="104"/>
        <end position="121"/>
    </location>
</feature>
<gene>
    <name evidence="7" type="ORF">COT81_04575</name>
</gene>
<proteinExistence type="predicted"/>
<dbReference type="Pfam" id="PF04932">
    <property type="entry name" value="Wzy_C"/>
    <property type="match status" value="1"/>
</dbReference>
<dbReference type="PANTHER" id="PTHR37422">
    <property type="entry name" value="TEICHURONIC ACID BIOSYNTHESIS PROTEIN TUAE"/>
    <property type="match status" value="1"/>
</dbReference>
<evidence type="ECO:0000313" key="7">
    <source>
        <dbReference type="EMBL" id="PIS04794.1"/>
    </source>
</evidence>
<feature type="transmembrane region" description="Helical" evidence="5">
    <location>
        <begin position="219"/>
        <end position="237"/>
    </location>
</feature>
<dbReference type="InterPro" id="IPR007016">
    <property type="entry name" value="O-antigen_ligase-rel_domated"/>
</dbReference>
<reference evidence="8" key="1">
    <citation type="submission" date="2017-09" db="EMBL/GenBank/DDBJ databases">
        <title>Depth-based differentiation of microbial function through sediment-hosted aquifers and enrichment of novel symbionts in the deep terrestrial subsurface.</title>
        <authorList>
            <person name="Probst A.J."/>
            <person name="Ladd B."/>
            <person name="Jarett J.K."/>
            <person name="Geller-Mcgrath D.E."/>
            <person name="Sieber C.M.K."/>
            <person name="Emerson J.B."/>
            <person name="Anantharaman K."/>
            <person name="Thomas B.C."/>
            <person name="Malmstrom R."/>
            <person name="Stieglmeier M."/>
            <person name="Klingl A."/>
            <person name="Woyke T."/>
            <person name="Ryan C.M."/>
            <person name="Banfield J.F."/>
        </authorList>
    </citation>
    <scope>NUCLEOTIDE SEQUENCE [LARGE SCALE GENOMIC DNA]</scope>
</reference>
<comment type="subcellular location">
    <subcellularLocation>
        <location evidence="1">Membrane</location>
        <topology evidence="1">Multi-pass membrane protein</topology>
    </subcellularLocation>
</comment>
<comment type="caution">
    <text evidence="7">The sequence shown here is derived from an EMBL/GenBank/DDBJ whole genome shotgun (WGS) entry which is preliminary data.</text>
</comment>
<feature type="transmembrane region" description="Helical" evidence="5">
    <location>
        <begin position="69"/>
        <end position="92"/>
    </location>
</feature>
<feature type="transmembrane region" description="Helical" evidence="5">
    <location>
        <begin position="249"/>
        <end position="271"/>
    </location>
</feature>
<feature type="transmembrane region" description="Helical" evidence="5">
    <location>
        <begin position="7"/>
        <end position="33"/>
    </location>
</feature>
<evidence type="ECO:0000256" key="5">
    <source>
        <dbReference type="SAM" id="Phobius"/>
    </source>
</evidence>
<dbReference type="GO" id="GO:0016020">
    <property type="term" value="C:membrane"/>
    <property type="evidence" value="ECO:0007669"/>
    <property type="project" value="UniProtKB-SubCell"/>
</dbReference>
<feature type="transmembrane region" description="Helical" evidence="5">
    <location>
        <begin position="194"/>
        <end position="213"/>
    </location>
</feature>
<evidence type="ECO:0000256" key="4">
    <source>
        <dbReference type="ARBA" id="ARBA00023136"/>
    </source>
</evidence>
<sequence>MKATKVNLWIIAAGLAVICAVPLVVGSGYLFPYIFPKNLIFRIVTEIIFLAYLLLAYRDKNYRLKLSWVHIIFFLFVLASFASSIFGPNFYLSFWGDIERSEGLITWLHLVMLFVVVTGTLKHKKEWLMLLDVFVVLSVPIMTVGLLQWQGVEWIANTTGDRISSTVGNAAFFAGYLIFVLGFALYLFFQRTNLLARIYYGLVSFWAVAMILLSGTRGAVLALLAAGFLSLLTIIVYSQSKKIKIGFSVGTIIIVLFLAWVVTFGSSSALVQQSNVLNRLSGLSVKSRTAQTRLWTWGSAWKGFLDRPILGYGNENFTVPFDKYFDPRIIEDEGSVIWFDRAHNIVFDRLIPGGLIGFGLYAILLGYAFFIIWRKHKAEDGHPEIVLFILLVAYVVQNLFVFDSISTFIPWIFILSWVAYYSPKFEYTISKEIHLGVLAIFFLVFVFSFNAVNLKPAKAVKLSAKALRSVTPYDYRETIDNFNQALNLQSYASQEIRVQMVNTMNPVVANGSSSDREIANLAADLEQLTDEQLAENDVMVRNYKLAIEALDTGSRFAAYRLDKAIDLANKAIALSPKRIPLYYDLGLLHIKKALDFKDSGDLDLAAAEFQLAEKAQLEAIALNPPVVESHVGLVALYIAEGNDDRAIQALADLEGNETIGDNYPQPRHLLALGQWSEQLAAYRWIKKFYQDLLEFEPRNVNYMVKLATAHAFLGEDEEAISLAEHIAAYNLEPYVTQSQKFIEQVKNGFFKAL</sequence>
<keyword evidence="2 5" id="KW-0812">Transmembrane</keyword>
<dbReference type="PANTHER" id="PTHR37422:SF13">
    <property type="entry name" value="LIPOPOLYSACCHARIDE BIOSYNTHESIS PROTEIN PA4999-RELATED"/>
    <property type="match status" value="1"/>
</dbReference>
<feature type="transmembrane region" description="Helical" evidence="5">
    <location>
        <begin position="128"/>
        <end position="150"/>
    </location>
</feature>
<feature type="transmembrane region" description="Helical" evidence="5">
    <location>
        <begin position="39"/>
        <end position="57"/>
    </location>
</feature>
<evidence type="ECO:0000313" key="8">
    <source>
        <dbReference type="Proteomes" id="UP000230935"/>
    </source>
</evidence>
<dbReference type="AlphaFoldDB" id="A0A2H0W0B8"/>
<dbReference type="SUPFAM" id="SSF48452">
    <property type="entry name" value="TPR-like"/>
    <property type="match status" value="1"/>
</dbReference>
<feature type="domain" description="O-antigen ligase-related" evidence="6">
    <location>
        <begin position="203"/>
        <end position="361"/>
    </location>
</feature>
<feature type="transmembrane region" description="Helical" evidence="5">
    <location>
        <begin position="433"/>
        <end position="452"/>
    </location>
</feature>
<evidence type="ECO:0000256" key="1">
    <source>
        <dbReference type="ARBA" id="ARBA00004141"/>
    </source>
</evidence>
<dbReference type="Gene3D" id="1.25.40.10">
    <property type="entry name" value="Tetratricopeptide repeat domain"/>
    <property type="match status" value="1"/>
</dbReference>
<dbReference type="InterPro" id="IPR051533">
    <property type="entry name" value="WaaL-like"/>
</dbReference>
<dbReference type="EMBL" id="PEZZ01000035">
    <property type="protein sequence ID" value="PIS04794.1"/>
    <property type="molecule type" value="Genomic_DNA"/>
</dbReference>